<organism evidence="2 3">
    <name type="scientific">Claviceps pazoutovae</name>
    <dbReference type="NCBI Taxonomy" id="1649127"/>
    <lineage>
        <taxon>Eukaryota</taxon>
        <taxon>Fungi</taxon>
        <taxon>Dikarya</taxon>
        <taxon>Ascomycota</taxon>
        <taxon>Pezizomycotina</taxon>
        <taxon>Sordariomycetes</taxon>
        <taxon>Hypocreomycetidae</taxon>
        <taxon>Hypocreales</taxon>
        <taxon>Clavicipitaceae</taxon>
        <taxon>Claviceps</taxon>
    </lineage>
</organism>
<accession>A0A9P7M751</accession>
<dbReference type="AlphaFoldDB" id="A0A9P7M751"/>
<dbReference type="PANTHER" id="PTHR12975:SF6">
    <property type="entry name" value="TRAFFICKING PROTEIN PARTICLE COMPLEX SUBUNIT 8"/>
    <property type="match status" value="1"/>
</dbReference>
<dbReference type="InterPro" id="IPR024420">
    <property type="entry name" value="TRAPP_III_complex_Trs85"/>
</dbReference>
<name>A0A9P7M751_9HYPO</name>
<keyword evidence="3" id="KW-1185">Reference proteome</keyword>
<sequence>MQMPPTVFGEDPRDLSHQILRSFVPHVSVYASEATEDLVLKKGFQHGLWELLRPFGETCQGKVTVQDSNGASRCFDDFSIRFTRLDQHMDGYSDTRSLSKLEMSIDETLNSNRQSAERDSNVLAEVDSLVERHLALAEQSIHKTSSTAAGASIDKPEHETASSYYSLYLRRILSGTSAVPHETFAHPVACVIAISSQNEYPIEELRKLYADSTEGDKRVPPWVDSDYLRYYVLVHDEDSDDITRSMGLFEQMKRHLGLHCHLLRLRCSKSAETDDDSMSLPDSTWISAAEELAKLSESESDEDLQSSTHNIFESDAIAIRTFVRELVTQSIIPTMERHISVWNDQVASRRKGITGRFMNLSRKWTGFGTAARASSGTSLGSRDNFETLGYYRAETAEAIMRKLADYAFMLRDWKLAYSTYDLLRSDFSESKAWKYHAAASEMAAISLLLVCRNLASKTRADTIKHMFDSAFYSYNNRCGASFGAARCLLIGMELLRASGGTGVDEAGRWALRLLEARILGRVGEALLKERLSFCYSSKLGVGSWGLGCRKRKAALWSILAAEAWCQQSKYLPARECLKETRKFKALQSSDGAGTIIPFQIAMEFVESLQLHVFQNICPDYGSRQAFLREGQARSPQVENLGTLMPGSRQEAFHSGTPIRETAPPRDVRYAE</sequence>
<comment type="caution">
    <text evidence="2">The sequence shown here is derived from an EMBL/GenBank/DDBJ whole genome shotgun (WGS) entry which is preliminary data.</text>
</comment>
<evidence type="ECO:0000313" key="2">
    <source>
        <dbReference type="EMBL" id="KAG5931452.1"/>
    </source>
</evidence>
<reference evidence="2 3" key="1">
    <citation type="journal article" date="2020" name="bioRxiv">
        <title>Whole genome comparisons of ergot fungi reveals the divergence and evolution of species within the genus Claviceps are the result of varying mechanisms driving genome evolution and host range expansion.</title>
        <authorList>
            <person name="Wyka S.A."/>
            <person name="Mondo S.J."/>
            <person name="Liu M."/>
            <person name="Dettman J."/>
            <person name="Nalam V."/>
            <person name="Broders K.D."/>
        </authorList>
    </citation>
    <scope>NUCLEOTIDE SEQUENCE [LARGE SCALE GENOMIC DNA]</scope>
    <source>
        <strain evidence="2 3">CCC 1485</strain>
    </source>
</reference>
<feature type="compositionally biased region" description="Basic and acidic residues" evidence="1">
    <location>
        <begin position="662"/>
        <end position="671"/>
    </location>
</feature>
<evidence type="ECO:0000256" key="1">
    <source>
        <dbReference type="SAM" id="MobiDB-lite"/>
    </source>
</evidence>
<dbReference type="OrthoDB" id="203724at2759"/>
<evidence type="ECO:0000313" key="3">
    <source>
        <dbReference type="Proteomes" id="UP000706124"/>
    </source>
</evidence>
<dbReference type="EMBL" id="SRPO01000569">
    <property type="protein sequence ID" value="KAG5931452.1"/>
    <property type="molecule type" value="Genomic_DNA"/>
</dbReference>
<dbReference type="GO" id="GO:1990072">
    <property type="term" value="C:TRAPPIII protein complex"/>
    <property type="evidence" value="ECO:0007669"/>
    <property type="project" value="TreeGrafter"/>
</dbReference>
<dbReference type="Pfam" id="PF12739">
    <property type="entry name" value="TRAPPC-Trs85"/>
    <property type="match status" value="1"/>
</dbReference>
<proteinExistence type="predicted"/>
<feature type="region of interest" description="Disordered" evidence="1">
    <location>
        <begin position="647"/>
        <end position="671"/>
    </location>
</feature>
<gene>
    <name evidence="2" type="ORF">E4U60_006064</name>
</gene>
<dbReference type="PANTHER" id="PTHR12975">
    <property type="entry name" value="TRANSPORT PROTEIN TRAPP"/>
    <property type="match status" value="1"/>
</dbReference>
<dbReference type="Proteomes" id="UP000706124">
    <property type="component" value="Unassembled WGS sequence"/>
</dbReference>
<protein>
    <submittedName>
        <fullName evidence="2">Uncharacterized protein</fullName>
    </submittedName>
</protein>